<protein>
    <submittedName>
        <fullName evidence="1">Uncharacterized protein</fullName>
    </submittedName>
</protein>
<proteinExistence type="predicted"/>
<dbReference type="AlphaFoldDB" id="A0A2P2MNA2"/>
<name>A0A2P2MNA2_RHIMU</name>
<evidence type="ECO:0000313" key="1">
    <source>
        <dbReference type="EMBL" id="MBX31683.1"/>
    </source>
</evidence>
<dbReference type="EMBL" id="GGEC01051199">
    <property type="protein sequence ID" value="MBX31683.1"/>
    <property type="molecule type" value="Transcribed_RNA"/>
</dbReference>
<organism evidence="1">
    <name type="scientific">Rhizophora mucronata</name>
    <name type="common">Asiatic mangrove</name>
    <dbReference type="NCBI Taxonomy" id="61149"/>
    <lineage>
        <taxon>Eukaryota</taxon>
        <taxon>Viridiplantae</taxon>
        <taxon>Streptophyta</taxon>
        <taxon>Embryophyta</taxon>
        <taxon>Tracheophyta</taxon>
        <taxon>Spermatophyta</taxon>
        <taxon>Magnoliopsida</taxon>
        <taxon>eudicotyledons</taxon>
        <taxon>Gunneridae</taxon>
        <taxon>Pentapetalae</taxon>
        <taxon>rosids</taxon>
        <taxon>fabids</taxon>
        <taxon>Malpighiales</taxon>
        <taxon>Rhizophoraceae</taxon>
        <taxon>Rhizophora</taxon>
    </lineage>
</organism>
<accession>A0A2P2MNA2</accession>
<sequence length="30" mass="3659">MFVDKHFEGQIISHNNWMTHTDTYFIFVLS</sequence>
<reference evidence="1" key="1">
    <citation type="submission" date="2018-02" db="EMBL/GenBank/DDBJ databases">
        <title>Rhizophora mucronata_Transcriptome.</title>
        <authorList>
            <person name="Meera S.P."/>
            <person name="Sreeshan A."/>
            <person name="Augustine A."/>
        </authorList>
    </citation>
    <scope>NUCLEOTIDE SEQUENCE</scope>
    <source>
        <tissue evidence="1">Leaf</tissue>
    </source>
</reference>